<dbReference type="InterPro" id="IPR045620">
    <property type="entry name" value="DUF6442"/>
</dbReference>
<keyword evidence="3" id="KW-1185">Reference proteome</keyword>
<dbReference type="EMBL" id="VUNN01000004">
    <property type="protein sequence ID" value="MSU05862.1"/>
    <property type="molecule type" value="Genomic_DNA"/>
</dbReference>
<evidence type="ECO:0000313" key="2">
    <source>
        <dbReference type="EMBL" id="MSU05862.1"/>
    </source>
</evidence>
<dbReference type="Pfam" id="PF20040">
    <property type="entry name" value="DUF6442"/>
    <property type="match status" value="1"/>
</dbReference>
<keyword evidence="1" id="KW-0472">Membrane</keyword>
<comment type="caution">
    <text evidence="2">The sequence shown here is derived from an EMBL/GenBank/DDBJ whole genome shotgun (WGS) entry which is preliminary data.</text>
</comment>
<name>A0A7X2PBL7_9SPIO</name>
<dbReference type="RefSeq" id="WP_154424763.1">
    <property type="nucleotide sequence ID" value="NZ_JAQYPZ010000126.1"/>
</dbReference>
<protein>
    <submittedName>
        <fullName evidence="2">Uncharacterized protein</fullName>
    </submittedName>
</protein>
<keyword evidence="1" id="KW-0812">Transmembrane</keyword>
<sequence length="103" mass="11672">MTKEEILEMSRRENKGKDIADIESSKRGVWAGWIVVISLSILLSLYDYFSGAKIPFEMLSALSTGLAVVFFIKFSMLKKIHELIVALIYSSLAVLLFILWITL</sequence>
<dbReference type="Proteomes" id="UP000460549">
    <property type="component" value="Unassembled WGS sequence"/>
</dbReference>
<feature type="transmembrane region" description="Helical" evidence="1">
    <location>
        <begin position="28"/>
        <end position="46"/>
    </location>
</feature>
<gene>
    <name evidence="2" type="ORF">FYJ80_03585</name>
</gene>
<dbReference type="AlphaFoldDB" id="A0A7X2PBL7"/>
<evidence type="ECO:0000256" key="1">
    <source>
        <dbReference type="SAM" id="Phobius"/>
    </source>
</evidence>
<keyword evidence="1" id="KW-1133">Transmembrane helix</keyword>
<feature type="transmembrane region" description="Helical" evidence="1">
    <location>
        <begin position="58"/>
        <end position="76"/>
    </location>
</feature>
<accession>A0A7X2PBL7</accession>
<proteinExistence type="predicted"/>
<organism evidence="2 3">
    <name type="scientific">Bullifex porci</name>
    <dbReference type="NCBI Taxonomy" id="2606638"/>
    <lineage>
        <taxon>Bacteria</taxon>
        <taxon>Pseudomonadati</taxon>
        <taxon>Spirochaetota</taxon>
        <taxon>Spirochaetia</taxon>
        <taxon>Spirochaetales</taxon>
        <taxon>Spirochaetaceae</taxon>
        <taxon>Bullifex</taxon>
    </lineage>
</organism>
<feature type="transmembrane region" description="Helical" evidence="1">
    <location>
        <begin position="83"/>
        <end position="102"/>
    </location>
</feature>
<evidence type="ECO:0000313" key="3">
    <source>
        <dbReference type="Proteomes" id="UP000460549"/>
    </source>
</evidence>
<reference evidence="2 3" key="1">
    <citation type="submission" date="2019-08" db="EMBL/GenBank/DDBJ databases">
        <title>In-depth cultivation of the pig gut microbiome towards novel bacterial diversity and tailored functional studies.</title>
        <authorList>
            <person name="Wylensek D."/>
            <person name="Hitch T.C.A."/>
            <person name="Clavel T."/>
        </authorList>
    </citation>
    <scope>NUCLEOTIDE SEQUENCE [LARGE SCALE GENOMIC DNA]</scope>
    <source>
        <strain evidence="2 3">NM-380-WT-3C1</strain>
    </source>
</reference>